<dbReference type="RefSeq" id="WP_377933317.1">
    <property type="nucleotide sequence ID" value="NZ_JBHUEA010000008.1"/>
</dbReference>
<sequence length="332" mass="34270">MTDDVVVVDTMGGLGDLLLALPLIEALGRSHPEARLTVVTTAPWHVLLERDPRIHAVVPVPGRDGAAVTGAVRPVLERLRPDLAVTTNRQHGLPELLAAHARRAVTDLWRRPPADEPVDLRMLRLLVEEGVVDPALATLPPKVVLGEDEVAAGRRVLDSLGARAPVLVMPDSGMAVKHWPLASWADVVRGLAARGRTPVVVSEVAEQRRVLAEAAAAAAPALPIRGVAGLAAAAAGLGGAAAGGDTGPVRLAAAAGLPVVGLFGPTLAARYGYRGAAVNLQGLPGCPVRRPTAITEQECWWEARCPLTADHAPACMADIAPAGVLAALLAAA</sequence>
<dbReference type="Pfam" id="PF01075">
    <property type="entry name" value="Glyco_transf_9"/>
    <property type="match status" value="1"/>
</dbReference>
<keyword evidence="2" id="KW-0808">Transferase</keyword>
<reference evidence="4" key="1">
    <citation type="journal article" date="2019" name="Int. J. Syst. Evol. Microbiol.">
        <title>The Global Catalogue of Microorganisms (GCM) 10K type strain sequencing project: providing services to taxonomists for standard genome sequencing and annotation.</title>
        <authorList>
            <consortium name="The Broad Institute Genomics Platform"/>
            <consortium name="The Broad Institute Genome Sequencing Center for Infectious Disease"/>
            <person name="Wu L."/>
            <person name="Ma J."/>
        </authorList>
    </citation>
    <scope>NUCLEOTIDE SEQUENCE [LARGE SCALE GENOMIC DNA]</scope>
    <source>
        <strain evidence="4">CGMCC 1.12471</strain>
    </source>
</reference>
<dbReference type="InterPro" id="IPR051199">
    <property type="entry name" value="LPS_LOS_Heptosyltrfase"/>
</dbReference>
<keyword evidence="1" id="KW-0328">Glycosyltransferase</keyword>
<dbReference type="EMBL" id="JBHUEA010000008">
    <property type="protein sequence ID" value="MFD1721250.1"/>
    <property type="molecule type" value="Genomic_DNA"/>
</dbReference>
<dbReference type="PANTHER" id="PTHR30160:SF1">
    <property type="entry name" value="LIPOPOLYSACCHARIDE 1,2-N-ACETYLGLUCOSAMINETRANSFERASE-RELATED"/>
    <property type="match status" value="1"/>
</dbReference>
<evidence type="ECO:0000256" key="2">
    <source>
        <dbReference type="ARBA" id="ARBA00022679"/>
    </source>
</evidence>
<dbReference type="Proteomes" id="UP001597347">
    <property type="component" value="Unassembled WGS sequence"/>
</dbReference>
<comment type="caution">
    <text evidence="3">The sequence shown here is derived from an EMBL/GenBank/DDBJ whole genome shotgun (WGS) entry which is preliminary data.</text>
</comment>
<evidence type="ECO:0000256" key="1">
    <source>
        <dbReference type="ARBA" id="ARBA00022676"/>
    </source>
</evidence>
<organism evidence="3 4">
    <name type="scientific">Amnibacterium endophyticum</name>
    <dbReference type="NCBI Taxonomy" id="2109337"/>
    <lineage>
        <taxon>Bacteria</taxon>
        <taxon>Bacillati</taxon>
        <taxon>Actinomycetota</taxon>
        <taxon>Actinomycetes</taxon>
        <taxon>Micrococcales</taxon>
        <taxon>Microbacteriaceae</taxon>
        <taxon>Amnibacterium</taxon>
    </lineage>
</organism>
<dbReference type="Gene3D" id="3.40.50.2000">
    <property type="entry name" value="Glycogen Phosphorylase B"/>
    <property type="match status" value="2"/>
</dbReference>
<dbReference type="InterPro" id="IPR002201">
    <property type="entry name" value="Glyco_trans_9"/>
</dbReference>
<accession>A0ABW4LDA3</accession>
<gene>
    <name evidence="3" type="ORF">ACFSBI_06770</name>
</gene>
<protein>
    <submittedName>
        <fullName evidence="3">Glycosyltransferase family 9 protein</fullName>
    </submittedName>
</protein>
<name>A0ABW4LDA3_9MICO</name>
<dbReference type="PANTHER" id="PTHR30160">
    <property type="entry name" value="TETRAACYLDISACCHARIDE 4'-KINASE-RELATED"/>
    <property type="match status" value="1"/>
</dbReference>
<evidence type="ECO:0000313" key="3">
    <source>
        <dbReference type="EMBL" id="MFD1721250.1"/>
    </source>
</evidence>
<keyword evidence="4" id="KW-1185">Reference proteome</keyword>
<proteinExistence type="predicted"/>
<dbReference type="SUPFAM" id="SSF53756">
    <property type="entry name" value="UDP-Glycosyltransferase/glycogen phosphorylase"/>
    <property type="match status" value="1"/>
</dbReference>
<evidence type="ECO:0000313" key="4">
    <source>
        <dbReference type="Proteomes" id="UP001597347"/>
    </source>
</evidence>